<dbReference type="EMBL" id="OZ034815">
    <property type="protein sequence ID" value="CAL1371547.1"/>
    <property type="molecule type" value="Genomic_DNA"/>
</dbReference>
<proteinExistence type="predicted"/>
<keyword evidence="1" id="KW-0175">Coiled coil</keyword>
<feature type="region of interest" description="Disordered" evidence="2">
    <location>
        <begin position="1"/>
        <end position="52"/>
    </location>
</feature>
<feature type="coiled-coil region" evidence="1">
    <location>
        <begin position="72"/>
        <end position="137"/>
    </location>
</feature>
<protein>
    <recommendedName>
        <fullName evidence="5">No apical meristem-associated C-terminal domain-containing protein</fullName>
    </recommendedName>
</protein>
<organism evidence="3 4">
    <name type="scientific">Linum trigynum</name>
    <dbReference type="NCBI Taxonomy" id="586398"/>
    <lineage>
        <taxon>Eukaryota</taxon>
        <taxon>Viridiplantae</taxon>
        <taxon>Streptophyta</taxon>
        <taxon>Embryophyta</taxon>
        <taxon>Tracheophyta</taxon>
        <taxon>Spermatophyta</taxon>
        <taxon>Magnoliopsida</taxon>
        <taxon>eudicotyledons</taxon>
        <taxon>Gunneridae</taxon>
        <taxon>Pentapetalae</taxon>
        <taxon>rosids</taxon>
        <taxon>fabids</taxon>
        <taxon>Malpighiales</taxon>
        <taxon>Linaceae</taxon>
        <taxon>Linum</taxon>
    </lineage>
</organism>
<evidence type="ECO:0000313" key="4">
    <source>
        <dbReference type="Proteomes" id="UP001497516"/>
    </source>
</evidence>
<evidence type="ECO:0000256" key="2">
    <source>
        <dbReference type="SAM" id="MobiDB-lite"/>
    </source>
</evidence>
<gene>
    <name evidence="3" type="ORF">LTRI10_LOCUS13605</name>
</gene>
<accession>A0AAV2DFG2</accession>
<feature type="region of interest" description="Disordered" evidence="2">
    <location>
        <begin position="156"/>
        <end position="196"/>
    </location>
</feature>
<dbReference type="Proteomes" id="UP001497516">
    <property type="component" value="Chromosome 2"/>
</dbReference>
<name>A0AAV2DFG2_9ROSI</name>
<sequence>MGQGSQSSPIGIGSQSSPVEGLDDIPDEGATPFVLSRTEGRDKQKAAKKKGKVVAESSDMYTTQLLEFGNDMRERQKSRMEYENRKINLQERRLEREAEEWAYKRQVREQEAEQWALEKKEREAAILQQNMNILEKDLSKMTPRKKKFWRSKHNDIYGYDQDDLNSNPGDGGDGDASGGGDGDESGGDYFPVMDYD</sequence>
<evidence type="ECO:0000256" key="1">
    <source>
        <dbReference type="SAM" id="Coils"/>
    </source>
</evidence>
<reference evidence="3 4" key="1">
    <citation type="submission" date="2024-04" db="EMBL/GenBank/DDBJ databases">
        <authorList>
            <person name="Fracassetti M."/>
        </authorList>
    </citation>
    <scope>NUCLEOTIDE SEQUENCE [LARGE SCALE GENOMIC DNA]</scope>
</reference>
<evidence type="ECO:0008006" key="5">
    <source>
        <dbReference type="Google" id="ProtNLM"/>
    </source>
</evidence>
<dbReference type="AlphaFoldDB" id="A0AAV2DFG2"/>
<evidence type="ECO:0000313" key="3">
    <source>
        <dbReference type="EMBL" id="CAL1371547.1"/>
    </source>
</evidence>
<feature type="compositionally biased region" description="Gly residues" evidence="2">
    <location>
        <begin position="169"/>
        <end position="180"/>
    </location>
</feature>
<keyword evidence="4" id="KW-1185">Reference proteome</keyword>
<feature type="compositionally biased region" description="Low complexity" evidence="2">
    <location>
        <begin position="1"/>
        <end position="18"/>
    </location>
</feature>